<dbReference type="PANTHER" id="PTHR43278">
    <property type="entry name" value="NAD(P)H-DEPENDENT FMN-CONTAINING OXIDOREDUCTASE YWQN-RELATED"/>
    <property type="match status" value="1"/>
</dbReference>
<evidence type="ECO:0000256" key="1">
    <source>
        <dbReference type="ARBA" id="ARBA00022630"/>
    </source>
</evidence>
<organism evidence="4 5">
    <name type="scientific">Thalassotalea euphylliae</name>
    <dbReference type="NCBI Taxonomy" id="1655234"/>
    <lineage>
        <taxon>Bacteria</taxon>
        <taxon>Pseudomonadati</taxon>
        <taxon>Pseudomonadota</taxon>
        <taxon>Gammaproteobacteria</taxon>
        <taxon>Alteromonadales</taxon>
        <taxon>Colwelliaceae</taxon>
        <taxon>Thalassotalea</taxon>
    </lineage>
</organism>
<dbReference type="InterPro" id="IPR005025">
    <property type="entry name" value="FMN_Rdtase-like_dom"/>
</dbReference>
<comment type="caution">
    <text evidence="4">The sequence shown here is derived from an EMBL/GenBank/DDBJ whole genome shotgun (WGS) entry which is preliminary data.</text>
</comment>
<evidence type="ECO:0000259" key="3">
    <source>
        <dbReference type="Pfam" id="PF03358"/>
    </source>
</evidence>
<proteinExistence type="predicted"/>
<name>A0A3E0TVL5_9GAMM</name>
<dbReference type="InterPro" id="IPR029039">
    <property type="entry name" value="Flavoprotein-like_sf"/>
</dbReference>
<evidence type="ECO:0000313" key="4">
    <source>
        <dbReference type="EMBL" id="REL28716.1"/>
    </source>
</evidence>
<dbReference type="Proteomes" id="UP000256478">
    <property type="component" value="Unassembled WGS sequence"/>
</dbReference>
<keyword evidence="1" id="KW-0285">Flavoprotein</keyword>
<gene>
    <name evidence="4" type="ORF">DXX93_20520</name>
</gene>
<keyword evidence="2" id="KW-0288">FMN</keyword>
<protein>
    <submittedName>
        <fullName evidence="4">Flavodoxin family protein</fullName>
    </submittedName>
</protein>
<feature type="domain" description="NADPH-dependent FMN reductase-like" evidence="3">
    <location>
        <begin position="1"/>
        <end position="93"/>
    </location>
</feature>
<dbReference type="PANTHER" id="PTHR43278:SF4">
    <property type="entry name" value="NAD(P)H-DEPENDENT FMN-CONTAINING OXIDOREDUCTASE YWQN-RELATED"/>
    <property type="match status" value="1"/>
</dbReference>
<dbReference type="AlphaFoldDB" id="A0A3E0TVL5"/>
<dbReference type="GO" id="GO:0016491">
    <property type="term" value="F:oxidoreductase activity"/>
    <property type="evidence" value="ECO:0007669"/>
    <property type="project" value="InterPro"/>
</dbReference>
<evidence type="ECO:0000256" key="2">
    <source>
        <dbReference type="ARBA" id="ARBA00022643"/>
    </source>
</evidence>
<dbReference type="OrthoDB" id="9805976at2"/>
<dbReference type="RefSeq" id="WP_116009745.1">
    <property type="nucleotide sequence ID" value="NZ_QUOU01000001.1"/>
</dbReference>
<dbReference type="SUPFAM" id="SSF52218">
    <property type="entry name" value="Flavoproteins"/>
    <property type="match status" value="1"/>
</dbReference>
<sequence length="139" mass="15404">MRIAIVLGTSRPTGNTAQLINHFVASTNNPVSVYSLSDYQVLPYDYHFANQDDDFPALISEVIAAHEIIVLATPIYWYAPSAQMKAFMDRLTDLLEINKTLGRQLKGEYTHATSRCLISALSQGLNIKAQLAGMVTPFQ</sequence>
<reference evidence="4 5" key="1">
    <citation type="submission" date="2018-08" db="EMBL/GenBank/DDBJ databases">
        <title>Thalassotalea euphylliae genome.</title>
        <authorList>
            <person name="Summers S."/>
            <person name="Rice S.A."/>
            <person name="Freckelton M.L."/>
            <person name="Nedved B.T."/>
            <person name="Hadfield M.G."/>
        </authorList>
    </citation>
    <scope>NUCLEOTIDE SEQUENCE [LARGE SCALE GENOMIC DNA]</scope>
    <source>
        <strain evidence="4 5">H1</strain>
    </source>
</reference>
<dbReference type="Gene3D" id="3.40.50.360">
    <property type="match status" value="1"/>
</dbReference>
<dbReference type="Pfam" id="PF03358">
    <property type="entry name" value="FMN_red"/>
    <property type="match status" value="1"/>
</dbReference>
<evidence type="ECO:0000313" key="5">
    <source>
        <dbReference type="Proteomes" id="UP000256478"/>
    </source>
</evidence>
<accession>A0A3E0TVL5</accession>
<dbReference type="InterPro" id="IPR051796">
    <property type="entry name" value="ISF_SsuE-like"/>
</dbReference>
<dbReference type="EMBL" id="QUOU01000001">
    <property type="protein sequence ID" value="REL28716.1"/>
    <property type="molecule type" value="Genomic_DNA"/>
</dbReference>